<dbReference type="AlphaFoldDB" id="A0A7R9NYM1"/>
<accession>A0A7R9NYM1</accession>
<sequence length="53" mass="6120">MMNIWLSPLPHWSSMVLTRSSPFWLNPVLSTKMAASKTATRVEMEPRSKLQVF</sequence>
<reference evidence="1" key="1">
    <citation type="submission" date="2020-11" db="EMBL/GenBank/DDBJ databases">
        <authorList>
            <person name="Tran Van P."/>
        </authorList>
    </citation>
    <scope>NUCLEOTIDE SEQUENCE</scope>
</reference>
<gene>
    <name evidence="1" type="ORF">TTEB3V08_LOCUS8915</name>
</gene>
<protein>
    <submittedName>
        <fullName evidence="1">Uncharacterized protein</fullName>
    </submittedName>
</protein>
<dbReference type="EMBL" id="OE004247">
    <property type="protein sequence ID" value="CAD7461000.1"/>
    <property type="molecule type" value="Genomic_DNA"/>
</dbReference>
<evidence type="ECO:0000313" key="1">
    <source>
        <dbReference type="EMBL" id="CAD7461000.1"/>
    </source>
</evidence>
<name>A0A7R9NYM1_9NEOP</name>
<proteinExistence type="predicted"/>
<organism evidence="1">
    <name type="scientific">Timema tahoe</name>
    <dbReference type="NCBI Taxonomy" id="61484"/>
    <lineage>
        <taxon>Eukaryota</taxon>
        <taxon>Metazoa</taxon>
        <taxon>Ecdysozoa</taxon>
        <taxon>Arthropoda</taxon>
        <taxon>Hexapoda</taxon>
        <taxon>Insecta</taxon>
        <taxon>Pterygota</taxon>
        <taxon>Neoptera</taxon>
        <taxon>Polyneoptera</taxon>
        <taxon>Phasmatodea</taxon>
        <taxon>Timematodea</taxon>
        <taxon>Timematoidea</taxon>
        <taxon>Timematidae</taxon>
        <taxon>Timema</taxon>
    </lineage>
</organism>